<keyword evidence="3" id="KW-1185">Reference proteome</keyword>
<proteinExistence type="predicted"/>
<sequence>MTVMVQIRNVPDALHRTLKARAALAGMSLSDYLLAELRQLAERPSLEELRARLHARPPLAADADIAAAVRAERDRAG</sequence>
<dbReference type="RefSeq" id="WP_188452872.1">
    <property type="nucleotide sequence ID" value="NZ_BMFS01000013.1"/>
</dbReference>
<feature type="domain" description="Antitoxin FitA-like ribbon-helix-helix" evidence="1">
    <location>
        <begin position="5"/>
        <end position="40"/>
    </location>
</feature>
<dbReference type="Proteomes" id="UP000648722">
    <property type="component" value="Unassembled WGS sequence"/>
</dbReference>
<dbReference type="Pfam" id="PF22513">
    <property type="entry name" value="FitA-like_RHH"/>
    <property type="match status" value="1"/>
</dbReference>
<gene>
    <name evidence="2" type="ORF">GCM10007420_24340</name>
</gene>
<dbReference type="EMBL" id="BMFS01000013">
    <property type="protein sequence ID" value="GGH06837.1"/>
    <property type="molecule type" value="Genomic_DNA"/>
</dbReference>
<organism evidence="2 3">
    <name type="scientific">Glycocaulis albus</name>
    <dbReference type="NCBI Taxonomy" id="1382801"/>
    <lineage>
        <taxon>Bacteria</taxon>
        <taxon>Pseudomonadati</taxon>
        <taxon>Pseudomonadota</taxon>
        <taxon>Alphaproteobacteria</taxon>
        <taxon>Maricaulales</taxon>
        <taxon>Maricaulaceae</taxon>
        <taxon>Glycocaulis</taxon>
    </lineage>
</organism>
<comment type="caution">
    <text evidence="2">The sequence shown here is derived from an EMBL/GenBank/DDBJ whole genome shotgun (WGS) entry which is preliminary data.</text>
</comment>
<dbReference type="SUPFAM" id="SSF47598">
    <property type="entry name" value="Ribbon-helix-helix"/>
    <property type="match status" value="1"/>
</dbReference>
<protein>
    <recommendedName>
        <fullName evidence="1">Antitoxin FitA-like ribbon-helix-helix domain-containing protein</fullName>
    </recommendedName>
</protein>
<dbReference type="InterPro" id="IPR053853">
    <property type="entry name" value="FitA-like_RHH"/>
</dbReference>
<evidence type="ECO:0000313" key="3">
    <source>
        <dbReference type="Proteomes" id="UP000648722"/>
    </source>
</evidence>
<dbReference type="InterPro" id="IPR038296">
    <property type="entry name" value="ParD_sf"/>
</dbReference>
<name>A0ABQ1XYS4_9PROT</name>
<reference evidence="3" key="1">
    <citation type="journal article" date="2019" name="Int. J. Syst. Evol. Microbiol.">
        <title>The Global Catalogue of Microorganisms (GCM) 10K type strain sequencing project: providing services to taxonomists for standard genome sequencing and annotation.</title>
        <authorList>
            <consortium name="The Broad Institute Genomics Platform"/>
            <consortium name="The Broad Institute Genome Sequencing Center for Infectious Disease"/>
            <person name="Wu L."/>
            <person name="Ma J."/>
        </authorList>
    </citation>
    <scope>NUCLEOTIDE SEQUENCE [LARGE SCALE GENOMIC DNA]</scope>
    <source>
        <strain evidence="3">CGMCC 1.12766</strain>
    </source>
</reference>
<evidence type="ECO:0000313" key="2">
    <source>
        <dbReference type="EMBL" id="GGH06837.1"/>
    </source>
</evidence>
<accession>A0ABQ1XYS4</accession>
<dbReference type="InterPro" id="IPR010985">
    <property type="entry name" value="Ribbon_hlx_hlx"/>
</dbReference>
<evidence type="ECO:0000259" key="1">
    <source>
        <dbReference type="Pfam" id="PF22513"/>
    </source>
</evidence>
<dbReference type="Gene3D" id="6.10.180.10">
    <property type="entry name" value="Antitoxin ParD"/>
    <property type="match status" value="1"/>
</dbReference>